<organism evidence="6 7">
    <name type="scientific">Arabidopsis thaliana</name>
    <name type="common">Mouse-ear cress</name>
    <dbReference type="NCBI Taxonomy" id="3702"/>
    <lineage>
        <taxon>Eukaryota</taxon>
        <taxon>Viridiplantae</taxon>
        <taxon>Streptophyta</taxon>
        <taxon>Embryophyta</taxon>
        <taxon>Tracheophyta</taxon>
        <taxon>Spermatophyta</taxon>
        <taxon>Magnoliopsida</taxon>
        <taxon>eudicotyledons</taxon>
        <taxon>Gunneridae</taxon>
        <taxon>Pentapetalae</taxon>
        <taxon>rosids</taxon>
        <taxon>malvids</taxon>
        <taxon>Brassicales</taxon>
        <taxon>Brassicaceae</taxon>
        <taxon>Camelineae</taxon>
        <taxon>Arabidopsis</taxon>
    </lineage>
</organism>
<dbReference type="FunFam" id="3.20.20.80:FF:000022">
    <property type="entry name" value="Beta-glucosidase 11"/>
    <property type="match status" value="1"/>
</dbReference>
<evidence type="ECO:0007829" key="9">
    <source>
        <dbReference type="PeptideAtlas" id="A0A1P8B0I9"/>
    </source>
</evidence>
<dbReference type="InterPro" id="IPR017853">
    <property type="entry name" value="GH"/>
</dbReference>
<dbReference type="EMBL" id="CP002685">
    <property type="protein sequence ID" value="ANM62427.1"/>
    <property type="molecule type" value="Genomic_DNA"/>
</dbReference>
<dbReference type="AlphaFoldDB" id="A0A1P8B0I9"/>
<dbReference type="ExpressionAtlas" id="A0A1P8B0I9">
    <property type="expression patterns" value="baseline and differential"/>
</dbReference>
<accession>A0A1P8B0I9</accession>
<dbReference type="SMR" id="A0A1P8B0I9"/>
<dbReference type="Pfam" id="PF00232">
    <property type="entry name" value="Glyco_hydro_1"/>
    <property type="match status" value="1"/>
</dbReference>
<sequence>MTFLQLYIGPLNPTNILDPVIKPFLRKLKETMAIKSIFIIIIISIITSISELYALDPSFLRLSTSLQRSSFPQDFRFGAASSAYQSEGAANVDGREPSIWDTFTKQYPEKISDGSNGDVADEFYYRFKEDVAHMKEIGLDSFRFSISWSRILPRGTVAGGVNQAGINFYNHLINELISNGIRPLVTLFHWDTPQALEDEYGGFLNPQIVKDFVEYVDICFKEFGDRVKEWITINEPNMFAVLGYNVGNIAPGRCSSYVQNCTVGNSATEPYLVAHYLILSHAATVQLYREKYQSFHGGTIGMTIQTYWMIPKYNTPACREAAKRALDFFFGWFADPITYGDYPKTMRELVGNRLPKFTKKQSKMVRGSFDFFGLNYYTSRYVEDVMFYANTNLSYTTDSRVNQTTEKNGVPVGEPTSADWLFICPEGFQDVLLYIKSKFQNPVILVTENGMPSENDKSLSVNIALNDEAKIKYHQLHLTALLEAVSQGADVRGYYIWSLMDDFEWEFGYKYRYGLVYVDFQDGLKRHLKSSALWYHHFLSNSSSYQMD</sequence>
<dbReference type="PRINTS" id="PR00131">
    <property type="entry name" value="GLHYDRLASE1"/>
</dbReference>
<dbReference type="PANTHER" id="PTHR10353:SF44">
    <property type="entry name" value="BETA-GLUCOSIDASE 17"/>
    <property type="match status" value="1"/>
</dbReference>
<keyword evidence="4" id="KW-0812">Transmembrane</keyword>
<evidence type="ECO:0000256" key="2">
    <source>
        <dbReference type="ARBA" id="ARBA00022801"/>
    </source>
</evidence>
<dbReference type="InterPro" id="IPR001360">
    <property type="entry name" value="Glyco_hydro_1"/>
</dbReference>
<proteinExistence type="evidence at protein level"/>
<dbReference type="ProteomicsDB" id="214350"/>
<dbReference type="PANTHER" id="PTHR10353">
    <property type="entry name" value="GLYCOSYL HYDROLASE"/>
    <property type="match status" value="1"/>
</dbReference>
<dbReference type="GO" id="GO:0005975">
    <property type="term" value="P:carbohydrate metabolic process"/>
    <property type="evidence" value="ECO:0007669"/>
    <property type="project" value="InterPro"/>
</dbReference>
<name>A0A1P8B0I9_ARATH</name>
<comment type="similarity">
    <text evidence="1 3">Belongs to the glycosyl hydrolase 1 family.</text>
</comment>
<evidence type="ECO:0000256" key="3">
    <source>
        <dbReference type="RuleBase" id="RU003690"/>
    </source>
</evidence>
<dbReference type="GeneID" id="819055"/>
<dbReference type="RefSeq" id="NP_001324585.1">
    <property type="nucleotide sequence ID" value="NM_001337088.1"/>
</dbReference>
<feature type="transmembrane region" description="Helical" evidence="4">
    <location>
        <begin position="32"/>
        <end position="55"/>
    </location>
</feature>
<dbReference type="TAIR" id="AT2G44480">
    <property type="gene designation" value="BGLU17"/>
</dbReference>
<evidence type="ECO:0000313" key="6">
    <source>
        <dbReference type="EMBL" id="ANM62427.1"/>
    </source>
</evidence>
<evidence type="ECO:0000256" key="4">
    <source>
        <dbReference type="SAM" id="Phobius"/>
    </source>
</evidence>
<dbReference type="Gene3D" id="3.20.20.80">
    <property type="entry name" value="Glycosidases"/>
    <property type="match status" value="1"/>
</dbReference>
<gene>
    <name evidence="6 8" type="primary">BGLU17</name>
    <name evidence="6" type="synonym">beta glucosidase 17</name>
    <name evidence="5 6" type="ordered locus">At2g44480</name>
    <name evidence="6" type="ORF">F4I1.29</name>
</gene>
<dbReference type="Proteomes" id="UP000006548">
    <property type="component" value="Chromosome 2"/>
</dbReference>
<evidence type="ECO:0000256" key="1">
    <source>
        <dbReference type="ARBA" id="ARBA00010838"/>
    </source>
</evidence>
<dbReference type="GO" id="GO:0004553">
    <property type="term" value="F:hydrolase activity, hydrolyzing O-glycosyl compounds"/>
    <property type="evidence" value="ECO:0007669"/>
    <property type="project" value="InterPro"/>
</dbReference>
<protein>
    <submittedName>
        <fullName evidence="6">Beta glucosidase 17</fullName>
    </submittedName>
</protein>
<dbReference type="PROSITE" id="PS00653">
    <property type="entry name" value="GLYCOSYL_HYDROL_F1_2"/>
    <property type="match status" value="1"/>
</dbReference>
<keyword evidence="2" id="KW-0378">Hydrolase</keyword>
<dbReference type="InterPro" id="IPR033132">
    <property type="entry name" value="GH_1_N_CS"/>
</dbReference>
<evidence type="ECO:0007829" key="10">
    <source>
        <dbReference type="ProteomicsDB" id="A0A1P8B0I9"/>
    </source>
</evidence>
<dbReference type="Araport" id="AT2G44480"/>
<reference evidence="6 7" key="1">
    <citation type="journal article" date="1999" name="Nature">
        <title>Sequence and analysis of chromosome 2 of the plant Arabidopsis thaliana.</title>
        <authorList>
            <person name="Lin X."/>
            <person name="Kaul S."/>
            <person name="Rounsley S."/>
            <person name="Shea T.P."/>
            <person name="Benito M.I."/>
            <person name="Town C.D."/>
            <person name="Fujii C.Y."/>
            <person name="Mason T."/>
            <person name="Bowman C.L."/>
            <person name="Barnstead M."/>
            <person name="Feldblyum T.V."/>
            <person name="Buell C.R."/>
            <person name="Ketchum K.A."/>
            <person name="Lee J."/>
            <person name="Ronning C.M."/>
            <person name="Koo H.L."/>
            <person name="Moffat K.S."/>
            <person name="Cronin L.A."/>
            <person name="Shen M."/>
            <person name="Pai G."/>
            <person name="Van Aken S."/>
            <person name="Umayam L."/>
            <person name="Tallon L.J."/>
            <person name="Gill J.E."/>
            <person name="Adams M.D."/>
            <person name="Carrera A.J."/>
            <person name="Creasy T.H."/>
            <person name="Goodman H.M."/>
            <person name="Somerville C.R."/>
            <person name="Copenhaver G.P."/>
            <person name="Preuss D."/>
            <person name="Nierman W.C."/>
            <person name="White O."/>
            <person name="Eisen J.A."/>
            <person name="Salzberg S.L."/>
            <person name="Fraser C.M."/>
            <person name="Venter J.C."/>
        </authorList>
    </citation>
    <scope>NUCLEOTIDE SEQUENCE [LARGE SCALE GENOMIC DNA]</scope>
    <source>
        <strain evidence="7">cv. Columbia</strain>
    </source>
</reference>
<reference evidence="7" key="2">
    <citation type="journal article" date="2017" name="Plant J.">
        <title>Araport11: a complete reannotation of the Arabidopsis thaliana reference genome.</title>
        <authorList>
            <person name="Cheng C.Y."/>
            <person name="Krishnakumar V."/>
            <person name="Chan A.P."/>
            <person name="Thibaud-Nissen F."/>
            <person name="Schobel S."/>
            <person name="Town C.D."/>
        </authorList>
    </citation>
    <scope>GENOME REANNOTATION</scope>
    <source>
        <strain evidence="7">cv. Columbia</strain>
    </source>
</reference>
<keyword evidence="4" id="KW-0472">Membrane</keyword>
<keyword evidence="9 10" id="KW-1267">Proteomics identification</keyword>
<keyword evidence="4" id="KW-1133">Transmembrane helix</keyword>
<evidence type="ECO:0000313" key="8">
    <source>
        <dbReference type="TAIR" id="AT2G44480"/>
    </source>
</evidence>
<keyword evidence="7" id="KW-1185">Reference proteome</keyword>
<dbReference type="SUPFAM" id="SSF51445">
    <property type="entry name" value="(Trans)glycosidases"/>
    <property type="match status" value="1"/>
</dbReference>
<evidence type="ECO:0000313" key="5">
    <source>
        <dbReference type="Araport" id="AT2G44480"/>
    </source>
</evidence>
<evidence type="ECO:0000313" key="7">
    <source>
        <dbReference type="Proteomes" id="UP000006548"/>
    </source>
</evidence>